<dbReference type="InterPro" id="IPR000192">
    <property type="entry name" value="Aminotrans_V_dom"/>
</dbReference>
<dbReference type="PIRSF" id="PIRSF005572">
    <property type="entry name" value="NifS"/>
    <property type="match status" value="1"/>
</dbReference>
<dbReference type="EMBL" id="NWTC01000048">
    <property type="protein sequence ID" value="PDT43969.1"/>
    <property type="molecule type" value="Genomic_DNA"/>
</dbReference>
<evidence type="ECO:0000256" key="4">
    <source>
        <dbReference type="ARBA" id="ARBA00012239"/>
    </source>
</evidence>
<dbReference type="RefSeq" id="WP_097588013.1">
    <property type="nucleotide sequence ID" value="NZ_NWTC01000048.1"/>
</dbReference>
<proteinExistence type="inferred from homology"/>
<dbReference type="AlphaFoldDB" id="A0A2A6LPD9"/>
<dbReference type="PROSITE" id="PS00595">
    <property type="entry name" value="AA_TRANSFER_CLASS_5"/>
    <property type="match status" value="1"/>
</dbReference>
<keyword evidence="8" id="KW-0663">Pyridoxal phosphate</keyword>
<dbReference type="Proteomes" id="UP000220353">
    <property type="component" value="Unassembled WGS sequence"/>
</dbReference>
<protein>
    <recommendedName>
        <fullName evidence="5">Cysteine desulfurase</fullName>
        <ecNumber evidence="4">2.8.1.7</ecNumber>
    </recommendedName>
</protein>
<evidence type="ECO:0000256" key="3">
    <source>
        <dbReference type="ARBA" id="ARBA00006490"/>
    </source>
</evidence>
<evidence type="ECO:0000256" key="6">
    <source>
        <dbReference type="ARBA" id="ARBA00022679"/>
    </source>
</evidence>
<dbReference type="InterPro" id="IPR016454">
    <property type="entry name" value="Cysteine_dSase"/>
</dbReference>
<dbReference type="GO" id="GO:0031071">
    <property type="term" value="F:cysteine desulfurase activity"/>
    <property type="evidence" value="ECO:0007669"/>
    <property type="project" value="UniProtKB-EC"/>
</dbReference>
<dbReference type="GO" id="GO:0051536">
    <property type="term" value="F:iron-sulfur cluster binding"/>
    <property type="evidence" value="ECO:0007669"/>
    <property type="project" value="UniProtKB-KW"/>
</dbReference>
<keyword evidence="9" id="KW-0408">Iron</keyword>
<evidence type="ECO:0000256" key="2">
    <source>
        <dbReference type="ARBA" id="ARBA00003120"/>
    </source>
</evidence>
<keyword evidence="7" id="KW-0479">Metal-binding</keyword>
<evidence type="ECO:0000313" key="14">
    <source>
        <dbReference type="EMBL" id="PDT43969.1"/>
    </source>
</evidence>
<keyword evidence="10" id="KW-0411">Iron-sulfur</keyword>
<evidence type="ECO:0000256" key="10">
    <source>
        <dbReference type="ARBA" id="ARBA00023014"/>
    </source>
</evidence>
<dbReference type="Gene3D" id="3.40.640.10">
    <property type="entry name" value="Type I PLP-dependent aspartate aminotransferase-like (Major domain)"/>
    <property type="match status" value="1"/>
</dbReference>
<evidence type="ECO:0000256" key="5">
    <source>
        <dbReference type="ARBA" id="ARBA00013558"/>
    </source>
</evidence>
<evidence type="ECO:0000256" key="1">
    <source>
        <dbReference type="ARBA" id="ARBA00001933"/>
    </source>
</evidence>
<evidence type="ECO:0000313" key="15">
    <source>
        <dbReference type="Proteomes" id="UP000220353"/>
    </source>
</evidence>
<evidence type="ECO:0000256" key="8">
    <source>
        <dbReference type="ARBA" id="ARBA00022898"/>
    </source>
</evidence>
<comment type="catalytic activity">
    <reaction evidence="11">
        <text>(sulfur carrier)-H + L-cysteine = (sulfur carrier)-SH + L-alanine</text>
        <dbReference type="Rhea" id="RHEA:43892"/>
        <dbReference type="Rhea" id="RHEA-COMP:14737"/>
        <dbReference type="Rhea" id="RHEA-COMP:14739"/>
        <dbReference type="ChEBI" id="CHEBI:29917"/>
        <dbReference type="ChEBI" id="CHEBI:35235"/>
        <dbReference type="ChEBI" id="CHEBI:57972"/>
        <dbReference type="ChEBI" id="CHEBI:64428"/>
        <dbReference type="EC" id="2.8.1.7"/>
    </reaction>
</comment>
<comment type="cofactor">
    <cofactor evidence="1 12">
        <name>pyridoxal 5'-phosphate</name>
        <dbReference type="ChEBI" id="CHEBI:597326"/>
    </cofactor>
</comment>
<dbReference type="EC" id="2.8.1.7" evidence="4"/>
<dbReference type="InterPro" id="IPR015424">
    <property type="entry name" value="PyrdxlP-dep_Trfase"/>
</dbReference>
<sequence length="386" mass="41137">MRLPVNLDYHSHFPLDPRVHQKLCDAYNDLDANPHATSVAGERAKRAIDESRTPVAKLIGFKPTDVIFTSGATEANNLAITGVVPHATRTGKRRMIVSAGEHLSVLRAADKHKHQVEIVVCPLLSCGTVDLVALEELVTTTTALVSVAAANHEIGVVQPLRDIAEITRRAGALLHSDLAQAAGKVLVDTSGIDLVSVSAHKIYGPLGVGALLARRHVRKLLDPMVAGGGQEGGLRSGTVPAALCAAFGTACELASAVMQEEARTVAGLRDRLWEALRNRLDVQVNGRLDAYRLPGNLSVAFDGVDGEALVMRLRERVTISTGSACTSTSLEPSHVLQAIGLSKRQAESSIRIGIGRFTTVEQIDFAAVVIADAVIELSDVRRRPRA</sequence>
<accession>A0A2A6LPD9</accession>
<dbReference type="Gene3D" id="1.10.260.50">
    <property type="match status" value="1"/>
</dbReference>
<keyword evidence="6 14" id="KW-0808">Transferase</keyword>
<dbReference type="PANTHER" id="PTHR11601:SF34">
    <property type="entry name" value="CYSTEINE DESULFURASE"/>
    <property type="match status" value="1"/>
</dbReference>
<dbReference type="InterPro" id="IPR015421">
    <property type="entry name" value="PyrdxlP-dep_Trfase_major"/>
</dbReference>
<reference evidence="14 15" key="1">
    <citation type="submission" date="2017-09" db="EMBL/GenBank/DDBJ databases">
        <title>Comparative genomics of rhizobia isolated from Phaseolus vulgaris in China.</title>
        <authorList>
            <person name="Tong W."/>
        </authorList>
    </citation>
    <scope>NUCLEOTIDE SEQUENCE [LARGE SCALE GENOMIC DNA]</scope>
    <source>
        <strain evidence="14 15">PCH1</strain>
    </source>
</reference>
<dbReference type="InterPro" id="IPR020578">
    <property type="entry name" value="Aminotrans_V_PyrdxlP_BS"/>
</dbReference>
<evidence type="ECO:0000259" key="13">
    <source>
        <dbReference type="Pfam" id="PF00266"/>
    </source>
</evidence>
<name>A0A2A6LPD9_RHIFR</name>
<evidence type="ECO:0000256" key="7">
    <source>
        <dbReference type="ARBA" id="ARBA00022723"/>
    </source>
</evidence>
<comment type="caution">
    <text evidence="14">The sequence shown here is derived from an EMBL/GenBank/DDBJ whole genome shotgun (WGS) entry which is preliminary data.</text>
</comment>
<feature type="domain" description="Aminotransferase class V" evidence="13">
    <location>
        <begin position="7"/>
        <end position="364"/>
    </location>
</feature>
<comment type="function">
    <text evidence="2">Catalyzes the removal of elemental sulfur atoms from cysteine to produce alanine. Seems to participate in the biosynthesis of the nitrogenase metalloclusters by providing the inorganic sulfur required for the Fe-S core formation.</text>
</comment>
<dbReference type="InterPro" id="IPR015422">
    <property type="entry name" value="PyrdxlP-dep_Trfase_small"/>
</dbReference>
<evidence type="ECO:0000256" key="12">
    <source>
        <dbReference type="RuleBase" id="RU004504"/>
    </source>
</evidence>
<dbReference type="PANTHER" id="PTHR11601">
    <property type="entry name" value="CYSTEINE DESULFURYLASE FAMILY MEMBER"/>
    <property type="match status" value="1"/>
</dbReference>
<comment type="similarity">
    <text evidence="3">Belongs to the class-V pyridoxal-phosphate-dependent aminotransferase family. NifS/IscS subfamily.</text>
</comment>
<dbReference type="Gene3D" id="3.90.1150.10">
    <property type="entry name" value="Aspartate Aminotransferase, domain 1"/>
    <property type="match status" value="1"/>
</dbReference>
<organism evidence="14 15">
    <name type="scientific">Rhizobium fredii</name>
    <name type="common">Sinorhizobium fredii</name>
    <dbReference type="NCBI Taxonomy" id="380"/>
    <lineage>
        <taxon>Bacteria</taxon>
        <taxon>Pseudomonadati</taxon>
        <taxon>Pseudomonadota</taxon>
        <taxon>Alphaproteobacteria</taxon>
        <taxon>Hyphomicrobiales</taxon>
        <taxon>Rhizobiaceae</taxon>
        <taxon>Sinorhizobium/Ensifer group</taxon>
        <taxon>Sinorhizobium</taxon>
    </lineage>
</organism>
<evidence type="ECO:0000256" key="11">
    <source>
        <dbReference type="ARBA" id="ARBA00050776"/>
    </source>
</evidence>
<dbReference type="Pfam" id="PF00266">
    <property type="entry name" value="Aminotran_5"/>
    <property type="match status" value="1"/>
</dbReference>
<dbReference type="GO" id="GO:0046872">
    <property type="term" value="F:metal ion binding"/>
    <property type="evidence" value="ECO:0007669"/>
    <property type="project" value="UniProtKB-KW"/>
</dbReference>
<dbReference type="SUPFAM" id="SSF53383">
    <property type="entry name" value="PLP-dependent transferases"/>
    <property type="match status" value="1"/>
</dbReference>
<evidence type="ECO:0000256" key="9">
    <source>
        <dbReference type="ARBA" id="ARBA00023004"/>
    </source>
</evidence>
<gene>
    <name evidence="14" type="ORF">CO661_31905</name>
</gene>